<dbReference type="OMA" id="INEDYHT"/>
<dbReference type="InterPro" id="IPR005061">
    <property type="entry name" value="Ist1"/>
</dbReference>
<evidence type="ECO:0000313" key="4">
    <source>
        <dbReference type="EMBL" id="GAT94739.1"/>
    </source>
</evidence>
<dbReference type="InterPro" id="IPR001298">
    <property type="entry name" value="Filamin/ABP280_rpt"/>
</dbReference>
<dbReference type="Gene3D" id="1.20.1260.60">
    <property type="entry name" value="Vacuolar protein sorting-associated protein Ist1"/>
    <property type="match status" value="1"/>
</dbReference>
<dbReference type="AlphaFoldDB" id="A0A5K1VUH4"/>
<dbReference type="InterPro" id="IPR043129">
    <property type="entry name" value="ATPase_NBD"/>
</dbReference>
<dbReference type="VEuPathDB" id="AmoebaDB:EHI8A_011000"/>
<comment type="similarity">
    <text evidence="1">Belongs to the IST1 family.</text>
</comment>
<dbReference type="Gene3D" id="3.90.640.10">
    <property type="entry name" value="Actin, Chain A, domain 4"/>
    <property type="match status" value="1"/>
</dbReference>
<dbReference type="Pfam" id="PF03398">
    <property type="entry name" value="Ist1"/>
    <property type="match status" value="1"/>
</dbReference>
<dbReference type="VEuPathDB" id="AmoebaDB:EHI7A_014250"/>
<dbReference type="PRINTS" id="PR00190">
    <property type="entry name" value="ACTIN"/>
</dbReference>
<dbReference type="SMART" id="SM00268">
    <property type="entry name" value="ACTIN"/>
    <property type="match status" value="1"/>
</dbReference>
<dbReference type="SMART" id="SM00557">
    <property type="entry name" value="IG_FLMN"/>
    <property type="match status" value="2"/>
</dbReference>
<comment type="caution">
    <text evidence="4">The sequence shown here is derived from an EMBL/GenBank/DDBJ whole genome shotgun (WGS) entry which is preliminary data.</text>
</comment>
<dbReference type="InterPro" id="IPR017868">
    <property type="entry name" value="Filamin/ABP280_repeat-like"/>
</dbReference>
<name>A0A5K1VUH4_ENTHI</name>
<accession>A0A5K1VUH4</accession>
<sequence length="763" mass="84790">MNFFKKQFNGNEFMVRCQCALRRISAQQKKYQTHSKTFKKQIIELLQNNERDKAFDKCTLLVQEDYKNEALTELIDVIDELMKNSEIIGTQRICPLELKSACGAILYASPYFPDHTEMMELRNMLIDKFGKTFPEECVNSKVISPKLLSRLSSKPVDSDVVNYYLDSIAKENNLITEENKLPEENPNEMLPADASKCELSRLLDGKQNNKYTFGVLTKNVIGKIKKGGDKVEAYISGPNNTKIIGEVTDLHDGTYDIVFVPPYAGNYLIAVYVNDKQIEQIGKLHILEANSLDLNKCIIEGNGIKGGYVNEKQNFTIIAKDSSGQTINHGGEPFAAYIAGPNDVKIIGDITDLKNGQYDVSYVPPIKGNYAIAVYHNTTLVQSVFNFSIEERSTQQQFPTIQQHIQPQITKSFIPVQGKPGEHFIIDIGSCSIKSGFESVGTPSIVTPTVVGKNLHQTSGFVEQNLYVGDEAIDKRGILSLEYPMQKEPIDYNSLKSVMKHSVEVAQGHPTVVITNGLTPLQMKINTSEILFNEGVQSIRFVDEAQAISRLYNKQNCVIVNIGGMMSWVIPVINGIVYNNISQKLPIAGVKCTEILMALLSKEGITLGSTSSEKEIARQIKEATGYIQVSHNSLIQPINYSLPDGTSLTIGNSRVQCFEPLFNPQLCAMNCSGISQMIATVLRNINGCTNEIILVGGGSLIKGLKERIENDIQQLLNFKINVIAEDNRKFASWLGANLLDKENIGKIITLDTWKQEGALCLDD</sequence>
<evidence type="ECO:0000313" key="5">
    <source>
        <dbReference type="Proteomes" id="UP000078387"/>
    </source>
</evidence>
<comment type="similarity">
    <text evidence="3">Belongs to the actin family.</text>
</comment>
<proteinExistence type="inferred from homology"/>
<dbReference type="Proteomes" id="UP000078387">
    <property type="component" value="Unassembled WGS sequence"/>
</dbReference>
<dbReference type="VEuPathDB" id="AmoebaDB:EHI5A_029530"/>
<feature type="repeat" description="Filamin" evidence="2">
    <location>
        <begin position="213"/>
        <end position="279"/>
    </location>
</feature>
<feature type="repeat" description="Filamin" evidence="2">
    <location>
        <begin position="289"/>
        <end position="389"/>
    </location>
</feature>
<dbReference type="EMBL" id="BDEQ01000001">
    <property type="protein sequence ID" value="GAT94739.1"/>
    <property type="molecule type" value="Genomic_DNA"/>
</dbReference>
<dbReference type="Pfam" id="PF00022">
    <property type="entry name" value="Actin"/>
    <property type="match status" value="1"/>
</dbReference>
<dbReference type="PROSITE" id="PS50194">
    <property type="entry name" value="FILAMIN_REPEAT"/>
    <property type="match status" value="2"/>
</dbReference>
<gene>
    <name evidence="4" type="ORF">CL6EHI_008780</name>
</gene>
<evidence type="ECO:0000256" key="2">
    <source>
        <dbReference type="PROSITE-ProRule" id="PRU00087"/>
    </source>
</evidence>
<organism evidence="4 5">
    <name type="scientific">Entamoeba histolytica</name>
    <dbReference type="NCBI Taxonomy" id="5759"/>
    <lineage>
        <taxon>Eukaryota</taxon>
        <taxon>Amoebozoa</taxon>
        <taxon>Evosea</taxon>
        <taxon>Archamoebae</taxon>
        <taxon>Mastigamoebida</taxon>
        <taxon>Entamoebidae</taxon>
        <taxon>Entamoeba</taxon>
    </lineage>
</organism>
<dbReference type="SUPFAM" id="SSF81296">
    <property type="entry name" value="E set domains"/>
    <property type="match status" value="2"/>
</dbReference>
<dbReference type="SUPFAM" id="SSF53067">
    <property type="entry name" value="Actin-like ATPase domain"/>
    <property type="match status" value="2"/>
</dbReference>
<protein>
    <submittedName>
        <fullName evidence="4">Actin putative</fullName>
    </submittedName>
</protein>
<dbReference type="Gene3D" id="3.30.420.40">
    <property type="match status" value="2"/>
</dbReference>
<dbReference type="VEuPathDB" id="AmoebaDB:EHI_008780"/>
<dbReference type="Gene3D" id="2.60.40.10">
    <property type="entry name" value="Immunoglobulins"/>
    <property type="match status" value="2"/>
</dbReference>
<dbReference type="InterPro" id="IPR013783">
    <property type="entry name" value="Ig-like_fold"/>
</dbReference>
<evidence type="ECO:0000256" key="3">
    <source>
        <dbReference type="RuleBase" id="RU000487"/>
    </source>
</evidence>
<dbReference type="InterPro" id="IPR042277">
    <property type="entry name" value="IST1-like"/>
</dbReference>
<dbReference type="PANTHER" id="PTHR11937">
    <property type="entry name" value="ACTIN"/>
    <property type="match status" value="1"/>
</dbReference>
<dbReference type="InterPro" id="IPR004000">
    <property type="entry name" value="Actin"/>
</dbReference>
<dbReference type="GO" id="GO:0015031">
    <property type="term" value="P:protein transport"/>
    <property type="evidence" value="ECO:0007669"/>
    <property type="project" value="InterPro"/>
</dbReference>
<evidence type="ECO:0000256" key="1">
    <source>
        <dbReference type="ARBA" id="ARBA00005536"/>
    </source>
</evidence>
<dbReference type="Pfam" id="PF00630">
    <property type="entry name" value="Filamin"/>
    <property type="match status" value="2"/>
</dbReference>
<reference evidence="4 5" key="1">
    <citation type="submission" date="2016-05" db="EMBL/GenBank/DDBJ databases">
        <title>First whole genome sequencing of Entamoeba histolytica HM1:IMSS-clone-6.</title>
        <authorList>
            <person name="Mukherjee Avik.K."/>
            <person name="Izumyama S."/>
            <person name="Nakada-Tsukui K."/>
            <person name="Nozaki T."/>
        </authorList>
    </citation>
    <scope>NUCLEOTIDE SEQUENCE [LARGE SCALE GENOMIC DNA]</scope>
    <source>
        <strain evidence="4 5">HM1:IMSS clone 6</strain>
    </source>
</reference>
<dbReference type="InterPro" id="IPR014756">
    <property type="entry name" value="Ig_E-set"/>
</dbReference>
<dbReference type="VEuPathDB" id="AmoebaDB:KM1_034630"/>